<feature type="domain" description="FHA" evidence="5">
    <location>
        <begin position="38"/>
        <end position="90"/>
    </location>
</feature>
<dbReference type="InterPro" id="IPR016032">
    <property type="entry name" value="Sig_transdc_resp-reg_C-effctor"/>
</dbReference>
<evidence type="ECO:0000256" key="3">
    <source>
        <dbReference type="ARBA" id="ARBA00023163"/>
    </source>
</evidence>
<organism evidence="7 8">
    <name type="scientific">Fictibacillus aquaticus</name>
    <dbReference type="NCBI Taxonomy" id="2021314"/>
    <lineage>
        <taxon>Bacteria</taxon>
        <taxon>Bacillati</taxon>
        <taxon>Bacillota</taxon>
        <taxon>Bacilli</taxon>
        <taxon>Bacillales</taxon>
        <taxon>Fictibacillaceae</taxon>
        <taxon>Fictibacillus</taxon>
    </lineage>
</organism>
<dbReference type="GO" id="GO:0003677">
    <property type="term" value="F:DNA binding"/>
    <property type="evidence" value="ECO:0007669"/>
    <property type="project" value="UniProtKB-UniRule"/>
</dbReference>
<evidence type="ECO:0000256" key="2">
    <source>
        <dbReference type="ARBA" id="ARBA00023125"/>
    </source>
</evidence>
<dbReference type="SMART" id="SM00240">
    <property type="entry name" value="FHA"/>
    <property type="match status" value="1"/>
</dbReference>
<dbReference type="PROSITE" id="PS50006">
    <property type="entry name" value="FHA_DOMAIN"/>
    <property type="match status" value="1"/>
</dbReference>
<comment type="caution">
    <text evidence="7">The sequence shown here is derived from an EMBL/GenBank/DDBJ whole genome shotgun (WGS) entry which is preliminary data.</text>
</comment>
<evidence type="ECO:0000259" key="6">
    <source>
        <dbReference type="PROSITE" id="PS51755"/>
    </source>
</evidence>
<sequence>MHFDGRRKIDMESGMYLKVELGDPYETGSIIPLREGELTIGRLNPRTTADIALQSPYVSRNHAVIIVENGKVYIKDLGSKHGTELNESPFAPYEQHELQNGDIITLAKGAVRLSFVNSDESDWDMTMEFSVPAGGFSEMQEGLYIVPERRQVIIDKQPLILSGKHTDLLMLLYARKNQAVSYDEIKLHVWPERLPHGVQAIPDVGNDEITALVYRLRKKLGPHGDKIISLPRYGYMLELT</sequence>
<evidence type="ECO:0000259" key="5">
    <source>
        <dbReference type="PROSITE" id="PS50006"/>
    </source>
</evidence>
<keyword evidence="2 4" id="KW-0238">DNA-binding</keyword>
<dbReference type="InterPro" id="IPR000253">
    <property type="entry name" value="FHA_dom"/>
</dbReference>
<dbReference type="InterPro" id="IPR008984">
    <property type="entry name" value="SMAD_FHA_dom_sf"/>
</dbReference>
<evidence type="ECO:0000256" key="1">
    <source>
        <dbReference type="ARBA" id="ARBA00023015"/>
    </source>
</evidence>
<dbReference type="Proteomes" id="UP000215059">
    <property type="component" value="Unassembled WGS sequence"/>
</dbReference>
<dbReference type="Gene3D" id="2.60.200.20">
    <property type="match status" value="1"/>
</dbReference>
<keyword evidence="8" id="KW-1185">Reference proteome</keyword>
<accession>A0A235F4K0</accession>
<evidence type="ECO:0000256" key="4">
    <source>
        <dbReference type="PROSITE-ProRule" id="PRU01091"/>
    </source>
</evidence>
<dbReference type="InterPro" id="IPR001867">
    <property type="entry name" value="OmpR/PhoB-type_DNA-bd"/>
</dbReference>
<dbReference type="EMBL" id="NOII01000026">
    <property type="protein sequence ID" value="OYD56226.1"/>
    <property type="molecule type" value="Genomic_DNA"/>
</dbReference>
<dbReference type="GO" id="GO:0000160">
    <property type="term" value="P:phosphorelay signal transduction system"/>
    <property type="evidence" value="ECO:0007669"/>
    <property type="project" value="InterPro"/>
</dbReference>
<reference evidence="7 8" key="1">
    <citation type="submission" date="2017-07" db="EMBL/GenBank/DDBJ databases">
        <title>Fictibacillus sp. nov. GDSW-R2A3 Genome sequencing and assembly.</title>
        <authorList>
            <person name="Mayilraj S."/>
        </authorList>
    </citation>
    <scope>NUCLEOTIDE SEQUENCE [LARGE SCALE GENOMIC DNA]</scope>
    <source>
        <strain evidence="7 8">GDSW-R2A3</strain>
    </source>
</reference>
<dbReference type="Pfam" id="PF00486">
    <property type="entry name" value="Trans_reg_C"/>
    <property type="match status" value="1"/>
</dbReference>
<evidence type="ECO:0008006" key="9">
    <source>
        <dbReference type="Google" id="ProtNLM"/>
    </source>
</evidence>
<dbReference type="PROSITE" id="PS51755">
    <property type="entry name" value="OMPR_PHOB"/>
    <property type="match status" value="1"/>
</dbReference>
<dbReference type="InterPro" id="IPR050923">
    <property type="entry name" value="Cell_Proc_Reg/RNA_Proc"/>
</dbReference>
<protein>
    <recommendedName>
        <fullName evidence="9">FHA domain-containing protein</fullName>
    </recommendedName>
</protein>
<keyword evidence="3" id="KW-0804">Transcription</keyword>
<dbReference type="PANTHER" id="PTHR23308">
    <property type="entry name" value="NUCLEAR INHIBITOR OF PROTEIN PHOSPHATASE-1"/>
    <property type="match status" value="1"/>
</dbReference>
<evidence type="ECO:0000313" key="8">
    <source>
        <dbReference type="Proteomes" id="UP000215059"/>
    </source>
</evidence>
<dbReference type="Gene3D" id="1.10.10.10">
    <property type="entry name" value="Winged helix-like DNA-binding domain superfamily/Winged helix DNA-binding domain"/>
    <property type="match status" value="1"/>
</dbReference>
<feature type="DNA-binding region" description="OmpR/PhoB-type" evidence="4">
    <location>
        <begin position="134"/>
        <end position="239"/>
    </location>
</feature>
<keyword evidence="1" id="KW-0805">Transcription regulation</keyword>
<proteinExistence type="predicted"/>
<dbReference type="GO" id="GO:0006355">
    <property type="term" value="P:regulation of DNA-templated transcription"/>
    <property type="evidence" value="ECO:0007669"/>
    <property type="project" value="InterPro"/>
</dbReference>
<dbReference type="CDD" id="cd00060">
    <property type="entry name" value="FHA"/>
    <property type="match status" value="1"/>
</dbReference>
<dbReference type="SMART" id="SM00862">
    <property type="entry name" value="Trans_reg_C"/>
    <property type="match status" value="1"/>
</dbReference>
<dbReference type="SUPFAM" id="SSF46894">
    <property type="entry name" value="C-terminal effector domain of the bipartite response regulators"/>
    <property type="match status" value="1"/>
</dbReference>
<feature type="domain" description="OmpR/PhoB-type" evidence="6">
    <location>
        <begin position="134"/>
        <end position="239"/>
    </location>
</feature>
<gene>
    <name evidence="7" type="ORF">CGZ90_18650</name>
</gene>
<dbReference type="AlphaFoldDB" id="A0A235F4K0"/>
<dbReference type="Pfam" id="PF00498">
    <property type="entry name" value="FHA"/>
    <property type="match status" value="1"/>
</dbReference>
<name>A0A235F4K0_9BACL</name>
<dbReference type="OrthoDB" id="1683123at2"/>
<dbReference type="SUPFAM" id="SSF49879">
    <property type="entry name" value="SMAD/FHA domain"/>
    <property type="match status" value="1"/>
</dbReference>
<dbReference type="CDD" id="cd00383">
    <property type="entry name" value="trans_reg_C"/>
    <property type="match status" value="1"/>
</dbReference>
<evidence type="ECO:0000313" key="7">
    <source>
        <dbReference type="EMBL" id="OYD56226.1"/>
    </source>
</evidence>
<dbReference type="InterPro" id="IPR036388">
    <property type="entry name" value="WH-like_DNA-bd_sf"/>
</dbReference>